<dbReference type="EMBL" id="CAWYQH010000163">
    <property type="protein sequence ID" value="CAK8696844.1"/>
    <property type="molecule type" value="Genomic_DNA"/>
</dbReference>
<proteinExistence type="predicted"/>
<sequence length="2302" mass="262068">MSEKLLYDIVHLLDWPQEKEVKSPGEAKRLANTLFKAGKDIVSTAAKRAWGLLHLAGVPQKQLSLTITPDALIQLKIQKNRWACSISPCGKIFIIAQSNLLETWLVDDISEAYGSYKFSELQVLHQAKLAWTNDSSIFAVSLDQQKVHVFDTKCKSLVAFDLAPPGSESSSLCMSDNICSMIFMETRNDNKDFPWELLILTYSGLSKIYFISPLGGFEFYHEFNFGKDYVYGISSAFIDESTRVLIIGGSSNNFSKDDNKITASKVGITRWRVLSDYPFYKSLPDEVSTNKDKFRPGLLRRISSLSVDVLSKLYSMKMNGIYAMALSPDHTKLAAIHFAGVLSFWSFPSMKLTSKWSLENQPCYDQTNPSMASRFGKKKKVEDQLGPFPFDIAWWNDDALIISRCSGGLTIVTVKDSSLVNLFGEQCEWIAPHCKIASTLNEKFYILECNIEVERSATADNLHFDDTDEKNAFHNMMEIARSWVGMEEKYVKDRVHTRKYCLSALTKTTPEELYERKLDDKEFGEALSIAQAYNLDCDKVFQRRWKISPVSRATIQDYLGKVQNLMWVFRECTDRVPDTIDDTKELFSFALRVTDLDKMAKLVTSDVDPDEEEEDDDIEDYDGFDYEEQCRREKQNRIKYEEKWFAHVDFNNLTHEQSEMLKCRQKMLRFQDRLATYQLLLGGYDAASERFNGHDFATFRRRDMFHLALEHIRSGNWKAIEILFEYHYDQLHEHRLSLLSNFSETLSPNKYQSLLPFVVDEKVVVAEKRFHQPHVDWCEKLVSFLEKPDTGEFYETMPELEKFRASDIAPSLLSDWYHTRAMQMEKLSCQTHQALQLVDIGIENGVPGLSKLRLNLSTLDNLLYECGCDLSMTLEKLLLKTPLEQIHLMMEKSSSDSFIQDLQQLIIPFVKANGDVDLLISYLVETSKSNLLLPSILFKYMSTHNYSEFLFNDQAGVINASIDCIYAMEEASELHIAYQILNALPKMRKKLEVVDLEKNLNACAVFEKHQIPMTPTQLKAVSEDNHQVLLLYKRLTRTLAYHEEAVTKSKCDSILQDMKSITTSMFSSIIDEVTCIRVLIEGLLTSGSAENIRLAGDMMVRSRHEESKTSRSIQLPYEESTNLVLSASKEYFDAASVPLTDNKLIKLSRLCLLLMTDLPAAVQEQLNLIEAVILLNAFEVEMLPLEVRICKDRLLIVQKVLNQSPSNYAKVESVLRLSSLLNVADGNLLEQKGKTITLIVKKAIQSDDLKIACDLVMGLIGQSYTPAWELCVELGTHKKVEDLTFKYNCIAFASCHCEESYLLELSGNLRKMTAALLEQRLEEQITELEELEENEAIEADSAAHALTSAGLGAKTLSTLKTSAGLLTATVNTTGAILGGFSQWSTSLAGLPSLSTNTNEVQIDHAVTGSDNNELDQQGCPAFYLSIIPAPNVDESCIPYTSYGMVNKLAITHVQTQLRINMLADMEDRAVENIVDIAQKVLPNDLTLGLAYLLSLSDVKLAQGVLEKFTTSSISLQLLVYYHALQVIQPSFPSIDSCSPVYGKSPMHFIDHMLKYAVGYKHTDALTELEAATCLLMDYIQGEKLRKLGYSIDVQRCLSDAEYLEETACGLAMSADDDQFFLGILLAEQGSCDLWPVVATHVEYLFTDSKEKMVLNELFIKLRKLKLLDTLISKDKDLFVRFDERVFPLIDGCDHDTLLCYFSLFKECNWSELEQLTSVNSICKLSPQAHIRNLRKIMSCAPNLDYKCLITENASDNVLNQIKQHINETNRLMFTQLIPKIPYKSYPLTASSVLFCWSLKQFWRKDADADYMKRLESCAKWLQQLNADDVRSFFEDILYSERSLNEFSYGLRHKFLKYGIKFVKKQKENSKLGSEEVTKFKELFERYNQLNAHFIVFTEDYMKSVMKRSHSDEHWKEFLIRFDKSRSEDKKVLPLVIEMVNESVEDTCLLLQCLRNTNITLIQVIESRVIQVVQDIRNACSPEDVKKAFASMEKLLNSIKDFAGKEKKDLFNAVVTLVQTFCEDSSINVQLKIDALQLLQKTAALSEHQTKFLLHHRTAELMKSGWGDQLAENILKDIGNISDISSQEYIVNSLLGKENTVEQLNILSNIIDLLENNSTQPRENEHLWHKLLQVLTERGVEGGNLTVSISKRRKFSEKVVMSVFDQLKSKLLVLAAVKFALNAEVPANNINFKEMLKQVERIDSTTCDDEMIGLLLEKNIVQQTLSTLYYHHMVQYLISGRCENAEEKINQLVRQLQDNGHISEAATLLLRYKGSHSAFATFGNSIVYLTGLIGFRLNTRSLS</sequence>
<comment type="caution">
    <text evidence="4">The sequence shown here is derived from an EMBL/GenBank/DDBJ whole genome shotgun (WGS) entry which is preliminary data.</text>
</comment>
<dbReference type="Pfam" id="PF22913">
    <property type="entry name" value="NBAS_11th"/>
    <property type="match status" value="1"/>
</dbReference>
<organism evidence="4 5">
    <name type="scientific">Clavelina lepadiformis</name>
    <name type="common">Light-bulb sea squirt</name>
    <name type="synonym">Ascidia lepadiformis</name>
    <dbReference type="NCBI Taxonomy" id="159417"/>
    <lineage>
        <taxon>Eukaryota</taxon>
        <taxon>Metazoa</taxon>
        <taxon>Chordata</taxon>
        <taxon>Tunicata</taxon>
        <taxon>Ascidiacea</taxon>
        <taxon>Aplousobranchia</taxon>
        <taxon>Clavelinidae</taxon>
        <taxon>Clavelina</taxon>
    </lineage>
</organism>
<dbReference type="PANTHER" id="PTHR15922:SF2">
    <property type="entry name" value="NBAS SUBUNIT OF NRZ TETHERING COMPLEX"/>
    <property type="match status" value="1"/>
</dbReference>
<gene>
    <name evidence="4" type="ORF">CVLEPA_LOCUS30157</name>
</gene>
<keyword evidence="1" id="KW-0175">Coiled coil</keyword>
<accession>A0ABP0H1E1</accession>
<dbReference type="Proteomes" id="UP001642483">
    <property type="component" value="Unassembled WGS sequence"/>
</dbReference>
<feature type="domain" description="Neuroblastoma-amplified sequence N-terminal" evidence="2">
    <location>
        <begin position="86"/>
        <end position="370"/>
    </location>
</feature>
<dbReference type="SUPFAM" id="SSF50978">
    <property type="entry name" value="WD40 repeat-like"/>
    <property type="match status" value="1"/>
</dbReference>
<dbReference type="InterPro" id="IPR054751">
    <property type="entry name" value="NBAS_C"/>
</dbReference>
<dbReference type="InterPro" id="IPR029145">
    <property type="entry name" value="NBAS_N"/>
</dbReference>
<evidence type="ECO:0000313" key="5">
    <source>
        <dbReference type="Proteomes" id="UP001642483"/>
    </source>
</evidence>
<dbReference type="Pfam" id="PF15492">
    <property type="entry name" value="Nbas_N"/>
    <property type="match status" value="1"/>
</dbReference>
<dbReference type="InterPro" id="IPR036322">
    <property type="entry name" value="WD40_repeat_dom_sf"/>
</dbReference>
<keyword evidence="5" id="KW-1185">Reference proteome</keyword>
<feature type="coiled-coil region" evidence="1">
    <location>
        <begin position="1314"/>
        <end position="1341"/>
    </location>
</feature>
<evidence type="ECO:0000256" key="1">
    <source>
        <dbReference type="SAM" id="Coils"/>
    </source>
</evidence>
<evidence type="ECO:0000259" key="2">
    <source>
        <dbReference type="Pfam" id="PF15492"/>
    </source>
</evidence>
<protein>
    <recommendedName>
        <fullName evidence="6">Neuroblastoma-amplified sequence</fullName>
    </recommendedName>
</protein>
<dbReference type="PANTHER" id="PTHR15922">
    <property type="entry name" value="NEUROBLASTOMA-AMPLIFIED SEQUENCE"/>
    <property type="match status" value="1"/>
</dbReference>
<reference evidence="4 5" key="1">
    <citation type="submission" date="2024-02" db="EMBL/GenBank/DDBJ databases">
        <authorList>
            <person name="Daric V."/>
            <person name="Darras S."/>
        </authorList>
    </citation>
    <scope>NUCLEOTIDE SEQUENCE [LARGE SCALE GENOMIC DNA]</scope>
</reference>
<evidence type="ECO:0000313" key="4">
    <source>
        <dbReference type="EMBL" id="CAK8696844.1"/>
    </source>
</evidence>
<evidence type="ECO:0008006" key="6">
    <source>
        <dbReference type="Google" id="ProtNLM"/>
    </source>
</evidence>
<feature type="domain" description="NBAS subunit of NRZ tethering complex C-terminal" evidence="3">
    <location>
        <begin position="1926"/>
        <end position="2044"/>
    </location>
</feature>
<evidence type="ECO:0000259" key="3">
    <source>
        <dbReference type="Pfam" id="PF22913"/>
    </source>
</evidence>
<name>A0ABP0H1E1_CLALP</name>